<keyword evidence="6 8" id="KW-1133">Transmembrane helix</keyword>
<sequence length="213" mass="23046">MFELINSIFFGLIILIPLANPITTVALFIALSKNMTKQNKNRQAFLASVYIFFIIVISFYFGQFIMKTFGISIPGLRVAGGMIVAYIGFKMLFPASKSDSSSSSSFNNIAFVPIAMPSTAGPGTIAMVISLASTVSSGQSDTPSWIIYISSIAVPLILSVIIWLSLRSADSIMKIFGENGVDAISRIMGFLLVCMGTQFIINGIKEIIVNFPN</sequence>
<evidence type="ECO:0000256" key="4">
    <source>
        <dbReference type="ARBA" id="ARBA00022519"/>
    </source>
</evidence>
<dbReference type="AlphaFoldDB" id="A0A1C0AXF3"/>
<dbReference type="PANTHER" id="PTHR33508:SF2">
    <property type="entry name" value="UPF0056 INNER MEMBRANE PROTEIN MARC"/>
    <property type="match status" value="1"/>
</dbReference>
<evidence type="ECO:0000256" key="3">
    <source>
        <dbReference type="ARBA" id="ARBA00022475"/>
    </source>
</evidence>
<dbReference type="NCBIfam" id="TIGR00427">
    <property type="entry name" value="NAAT family transporter"/>
    <property type="match status" value="1"/>
</dbReference>
<feature type="transmembrane region" description="Helical" evidence="8">
    <location>
        <begin position="71"/>
        <end position="89"/>
    </location>
</feature>
<dbReference type="RefSeq" id="WP_066171036.1">
    <property type="nucleotide sequence ID" value="NZ_CP036246.2"/>
</dbReference>
<feature type="transmembrane region" description="Helical" evidence="8">
    <location>
        <begin position="187"/>
        <end position="204"/>
    </location>
</feature>
<keyword evidence="11" id="KW-1185">Reference proteome</keyword>
<evidence type="ECO:0000313" key="9">
    <source>
        <dbReference type="EMBL" id="OCL91798.1"/>
    </source>
</evidence>
<gene>
    <name evidence="9" type="ORF">AAX28_01544</name>
    <name evidence="10" type="ORF">APORC_2033</name>
</gene>
<dbReference type="InterPro" id="IPR002771">
    <property type="entry name" value="Multi_antbiot-R_MarC"/>
</dbReference>
<evidence type="ECO:0000256" key="6">
    <source>
        <dbReference type="ARBA" id="ARBA00022989"/>
    </source>
</evidence>
<feature type="transmembrane region" description="Helical" evidence="8">
    <location>
        <begin position="44"/>
        <end position="65"/>
    </location>
</feature>
<evidence type="ECO:0000256" key="7">
    <source>
        <dbReference type="ARBA" id="ARBA00023136"/>
    </source>
</evidence>
<dbReference type="Proteomes" id="UP000093159">
    <property type="component" value="Unassembled WGS sequence"/>
</dbReference>
<protein>
    <recommendedName>
        <fullName evidence="8">UPF0056 membrane protein</fullName>
    </recommendedName>
</protein>
<name>A0A1C0AXF3_9BACT</name>
<keyword evidence="3" id="KW-1003">Cell membrane</keyword>
<dbReference type="KEGG" id="apoc:APORC_2033"/>
<evidence type="ECO:0000256" key="8">
    <source>
        <dbReference type="RuleBase" id="RU362048"/>
    </source>
</evidence>
<evidence type="ECO:0000313" key="10">
    <source>
        <dbReference type="EMBL" id="QEP41583.1"/>
    </source>
</evidence>
<feature type="transmembrane region" description="Helical" evidence="8">
    <location>
        <begin position="145"/>
        <end position="166"/>
    </location>
</feature>
<comment type="subcellular location">
    <subcellularLocation>
        <location evidence="1">Cell inner membrane</location>
        <topology evidence="1">Multi-pass membrane protein</topology>
    </subcellularLocation>
    <subcellularLocation>
        <location evidence="8">Cell membrane</location>
        <topology evidence="8">Multi-pass membrane protein</topology>
    </subcellularLocation>
</comment>
<accession>A0A1C0AXF3</accession>
<dbReference type="GO" id="GO:0005886">
    <property type="term" value="C:plasma membrane"/>
    <property type="evidence" value="ECO:0007669"/>
    <property type="project" value="UniProtKB-SubCell"/>
</dbReference>
<keyword evidence="7 8" id="KW-0472">Membrane</keyword>
<organism evidence="10 12">
    <name type="scientific">Arcobacter porcinus</name>
    <dbReference type="NCBI Taxonomy" id="1935204"/>
    <lineage>
        <taxon>Bacteria</taxon>
        <taxon>Pseudomonadati</taxon>
        <taxon>Campylobacterota</taxon>
        <taxon>Epsilonproteobacteria</taxon>
        <taxon>Campylobacterales</taxon>
        <taxon>Arcobacteraceae</taxon>
        <taxon>Arcobacter</taxon>
    </lineage>
</organism>
<reference evidence="9 11" key="1">
    <citation type="submission" date="2015-05" db="EMBL/GenBank/DDBJ databases">
        <authorList>
            <person name="Rovetto F."/>
            <person name="Cocolin L."/>
            <person name="Illeghems K."/>
            <person name="Van Nieuwerburgh F."/>
            <person name="Houf K."/>
        </authorList>
    </citation>
    <scope>NUCLEOTIDE SEQUENCE [LARGE SCALE GENOMIC DNA]</scope>
    <source>
        <strain evidence="9 11">117434</strain>
    </source>
</reference>
<evidence type="ECO:0000256" key="5">
    <source>
        <dbReference type="ARBA" id="ARBA00022692"/>
    </source>
</evidence>
<reference evidence="10 12" key="2">
    <citation type="submission" date="2019-09" db="EMBL/GenBank/DDBJ databases">
        <title>Complete genome sequencing of four Arcobacter species reveals a diverse suite of mobile elements.</title>
        <authorList>
            <person name="Miller W.G."/>
            <person name="Yee E."/>
            <person name="Bono J.L."/>
        </authorList>
    </citation>
    <scope>NUCLEOTIDE SEQUENCE [LARGE SCALE GENOMIC DNA]</scope>
    <source>
        <strain evidence="10 12">CCUG 56899</strain>
    </source>
</reference>
<evidence type="ECO:0000256" key="2">
    <source>
        <dbReference type="ARBA" id="ARBA00009784"/>
    </source>
</evidence>
<comment type="similarity">
    <text evidence="2 8">Belongs to the UPF0056 (MarC) family.</text>
</comment>
<dbReference type="EMBL" id="CP036246">
    <property type="protein sequence ID" value="QEP41583.1"/>
    <property type="molecule type" value="Genomic_DNA"/>
</dbReference>
<dbReference type="Pfam" id="PF01914">
    <property type="entry name" value="MarC"/>
    <property type="match status" value="1"/>
</dbReference>
<dbReference type="Proteomes" id="UP000322644">
    <property type="component" value="Chromosome"/>
</dbReference>
<evidence type="ECO:0000313" key="12">
    <source>
        <dbReference type="Proteomes" id="UP000322644"/>
    </source>
</evidence>
<feature type="transmembrane region" description="Helical" evidence="8">
    <location>
        <begin position="6"/>
        <end position="32"/>
    </location>
</feature>
<dbReference type="NCBIfam" id="NF008228">
    <property type="entry name" value="PRK10995.1"/>
    <property type="match status" value="1"/>
</dbReference>
<keyword evidence="5 8" id="KW-0812">Transmembrane</keyword>
<proteinExistence type="inferred from homology"/>
<evidence type="ECO:0000313" key="11">
    <source>
        <dbReference type="Proteomes" id="UP000093159"/>
    </source>
</evidence>
<dbReference type="EMBL" id="LDIR01000002">
    <property type="protein sequence ID" value="OCL91798.1"/>
    <property type="molecule type" value="Genomic_DNA"/>
</dbReference>
<reference evidence="10 12" key="3">
    <citation type="submission" date="2019-09" db="EMBL/GenBank/DDBJ databases">
        <title>Taxonomic note: a critical rebuttal of the proposed division of the genus Arcobacter into six genera, emended descriptions of Arcobacter anaerophilus and the genus Arcobacter, and an assessment of genus-level boundaries for Epsilonproteobacteria using in silico genomic comparator tools.</title>
        <authorList>
            <person name="On S.L.W."/>
            <person name="Miller W.G."/>
            <person name="Biggs P."/>
            <person name="Cornelius A."/>
            <person name="Vandamme P."/>
        </authorList>
    </citation>
    <scope>NUCLEOTIDE SEQUENCE [LARGE SCALE GENOMIC DNA]</scope>
    <source>
        <strain evidence="10 12">CCUG 56899</strain>
    </source>
</reference>
<keyword evidence="4" id="KW-0997">Cell inner membrane</keyword>
<feature type="transmembrane region" description="Helical" evidence="8">
    <location>
        <begin position="110"/>
        <end position="133"/>
    </location>
</feature>
<dbReference type="OrthoDB" id="21094at2"/>
<dbReference type="PANTHER" id="PTHR33508">
    <property type="entry name" value="UPF0056 MEMBRANE PROTEIN YHCE"/>
    <property type="match status" value="1"/>
</dbReference>
<evidence type="ECO:0000256" key="1">
    <source>
        <dbReference type="ARBA" id="ARBA00004429"/>
    </source>
</evidence>